<name>A0AAD5UY01_9APHY</name>
<keyword evidence="3" id="KW-1185">Reference proteome</keyword>
<dbReference type="Proteomes" id="UP001212997">
    <property type="component" value="Unassembled WGS sequence"/>
</dbReference>
<evidence type="ECO:0000313" key="3">
    <source>
        <dbReference type="Proteomes" id="UP001212997"/>
    </source>
</evidence>
<dbReference type="EMBL" id="JANAWD010000361">
    <property type="protein sequence ID" value="KAJ3480682.1"/>
    <property type="molecule type" value="Genomic_DNA"/>
</dbReference>
<organism evidence="2 3">
    <name type="scientific">Meripilus lineatus</name>
    <dbReference type="NCBI Taxonomy" id="2056292"/>
    <lineage>
        <taxon>Eukaryota</taxon>
        <taxon>Fungi</taxon>
        <taxon>Dikarya</taxon>
        <taxon>Basidiomycota</taxon>
        <taxon>Agaricomycotina</taxon>
        <taxon>Agaricomycetes</taxon>
        <taxon>Polyporales</taxon>
        <taxon>Meripilaceae</taxon>
        <taxon>Meripilus</taxon>
    </lineage>
</organism>
<dbReference type="AlphaFoldDB" id="A0AAD5UY01"/>
<feature type="region of interest" description="Disordered" evidence="1">
    <location>
        <begin position="76"/>
        <end position="108"/>
    </location>
</feature>
<accession>A0AAD5UY01</accession>
<evidence type="ECO:0000313" key="2">
    <source>
        <dbReference type="EMBL" id="KAJ3480682.1"/>
    </source>
</evidence>
<proteinExistence type="predicted"/>
<protein>
    <submittedName>
        <fullName evidence="2">Uncharacterized protein</fullName>
    </submittedName>
</protein>
<gene>
    <name evidence="2" type="ORF">NLI96_g8179</name>
</gene>
<feature type="compositionally biased region" description="Polar residues" evidence="1">
    <location>
        <begin position="82"/>
        <end position="93"/>
    </location>
</feature>
<comment type="caution">
    <text evidence="2">The sequence shown here is derived from an EMBL/GenBank/DDBJ whole genome shotgun (WGS) entry which is preliminary data.</text>
</comment>
<feature type="region of interest" description="Disordered" evidence="1">
    <location>
        <begin position="1"/>
        <end position="29"/>
    </location>
</feature>
<reference evidence="2" key="1">
    <citation type="submission" date="2022-07" db="EMBL/GenBank/DDBJ databases">
        <title>Genome Sequence of Physisporinus lineatus.</title>
        <authorList>
            <person name="Buettner E."/>
        </authorList>
    </citation>
    <scope>NUCLEOTIDE SEQUENCE</scope>
    <source>
        <strain evidence="2">VT162</strain>
    </source>
</reference>
<evidence type="ECO:0000256" key="1">
    <source>
        <dbReference type="SAM" id="MobiDB-lite"/>
    </source>
</evidence>
<sequence>MNIRLLSIGLTPSDNDGDVGEKHEESSSQAQFMGRMVTHYDRLPDSQHNQVEKVLFPSARIDTFWKLESRHSARFADELPEQRTQASISTQVGKQGRRYPLQSDRYEL</sequence>